<keyword evidence="4" id="KW-1185">Reference proteome</keyword>
<name>A0A9W8PA49_9AGAR</name>
<evidence type="ECO:0000256" key="1">
    <source>
        <dbReference type="SAM" id="MobiDB-lite"/>
    </source>
</evidence>
<dbReference type="InterPro" id="IPR040151">
    <property type="entry name" value="Gfd2/YDR514C-like"/>
</dbReference>
<dbReference type="Pfam" id="PF21762">
    <property type="entry name" value="DEDDh_C"/>
    <property type="match status" value="1"/>
</dbReference>
<protein>
    <recommendedName>
        <fullName evidence="2">Gfd2/YDR514C-like C-terminal domain-containing protein</fullName>
    </recommendedName>
</protein>
<dbReference type="InterPro" id="IPR012337">
    <property type="entry name" value="RNaseH-like_sf"/>
</dbReference>
<organism evidence="3 4">
    <name type="scientific">Lentinula detonsa</name>
    <dbReference type="NCBI Taxonomy" id="2804962"/>
    <lineage>
        <taxon>Eukaryota</taxon>
        <taxon>Fungi</taxon>
        <taxon>Dikarya</taxon>
        <taxon>Basidiomycota</taxon>
        <taxon>Agaricomycotina</taxon>
        <taxon>Agaricomycetes</taxon>
        <taxon>Agaricomycetidae</taxon>
        <taxon>Agaricales</taxon>
        <taxon>Marasmiineae</taxon>
        <taxon>Omphalotaceae</taxon>
        <taxon>Lentinula</taxon>
    </lineage>
</organism>
<dbReference type="InterPro" id="IPR048519">
    <property type="entry name" value="Gfd2/YDR514C-like_C"/>
</dbReference>
<dbReference type="EMBL" id="JANVFU010000001">
    <property type="protein sequence ID" value="KAJ3750072.1"/>
    <property type="molecule type" value="Genomic_DNA"/>
</dbReference>
<comment type="caution">
    <text evidence="3">The sequence shown here is derived from an EMBL/GenBank/DDBJ whole genome shotgun (WGS) entry which is preliminary data.</text>
</comment>
<dbReference type="GO" id="GO:0005634">
    <property type="term" value="C:nucleus"/>
    <property type="evidence" value="ECO:0007669"/>
    <property type="project" value="TreeGrafter"/>
</dbReference>
<dbReference type="PANTHER" id="PTHR28083:SF1">
    <property type="entry name" value="GOOD FOR FULL DBP5 ACTIVITY PROTEIN 2"/>
    <property type="match status" value="1"/>
</dbReference>
<feature type="domain" description="Gfd2/YDR514C-like C-terminal" evidence="2">
    <location>
        <begin position="156"/>
        <end position="361"/>
    </location>
</feature>
<accession>A0A9W8PA49</accession>
<evidence type="ECO:0000313" key="3">
    <source>
        <dbReference type="EMBL" id="KAJ3750072.1"/>
    </source>
</evidence>
<dbReference type="PANTHER" id="PTHR28083">
    <property type="entry name" value="GOOD FOR FULL DBP5 ACTIVITY PROTEIN 2"/>
    <property type="match status" value="1"/>
</dbReference>
<evidence type="ECO:0000313" key="4">
    <source>
        <dbReference type="Proteomes" id="UP001142393"/>
    </source>
</evidence>
<dbReference type="SUPFAM" id="SSF53098">
    <property type="entry name" value="Ribonuclease H-like"/>
    <property type="match status" value="1"/>
</dbReference>
<sequence length="483" mass="54237">MGDFQVVDPKGWEYDLHSVYSAYIGHFQTHHIPWYEKSWGHLFSTFEEFLAFSWPVIVVTDARTGKAHIVTRLTSIGAFLKMIKTRFGETLPQAANMVIIQPFETTTRHLRHVSDHATYRKLYNTLPAAVLNATKQRIRNGEPDFIQDIWDKQDKTFMAIDFEWSERNEKSTLEWGYAAVRCGPLKSLGVWPPVPDDNYRKGHYVVQEYADKVVNKYCPTYPWHYTFGDSQVISKTKLPQVIQAIISSLASPDIETLSNNLVLVTHGANGDLARLEEMKIKLPHNMFVIDTAVFERNLYNQGLRPLMVDPKTSQERQPGSILSLENLLRSFAMSSQMDSIVLPNVKFHNSGNDAFMCLFALQMLLDPKDVKVPTPKRNNRGNNMLGLGVTMPMTMTPSPPSLMIPQAFFNGYATVGGLPTPNGSIPGQRTSVYDLSSEFGQMRMGSGEGSRRSASKSPGSRLTPGGGSARDSRRLSGFRFGDS</sequence>
<evidence type="ECO:0000259" key="2">
    <source>
        <dbReference type="Pfam" id="PF21762"/>
    </source>
</evidence>
<dbReference type="AlphaFoldDB" id="A0A9W8PA49"/>
<feature type="region of interest" description="Disordered" evidence="1">
    <location>
        <begin position="441"/>
        <end position="483"/>
    </location>
</feature>
<dbReference type="Proteomes" id="UP001142393">
    <property type="component" value="Unassembled WGS sequence"/>
</dbReference>
<reference evidence="3 4" key="1">
    <citation type="journal article" date="2023" name="Proc. Natl. Acad. Sci. U.S.A.">
        <title>A global phylogenomic analysis of the shiitake genus Lentinula.</title>
        <authorList>
            <person name="Sierra-Patev S."/>
            <person name="Min B."/>
            <person name="Naranjo-Ortiz M."/>
            <person name="Looney B."/>
            <person name="Konkel Z."/>
            <person name="Slot J.C."/>
            <person name="Sakamoto Y."/>
            <person name="Steenwyk J.L."/>
            <person name="Rokas A."/>
            <person name="Carro J."/>
            <person name="Camarero S."/>
            <person name="Ferreira P."/>
            <person name="Molpeceres G."/>
            <person name="Ruiz-Duenas F.J."/>
            <person name="Serrano A."/>
            <person name="Henrissat B."/>
            <person name="Drula E."/>
            <person name="Hughes K.W."/>
            <person name="Mata J.L."/>
            <person name="Ishikawa N.K."/>
            <person name="Vargas-Isla R."/>
            <person name="Ushijima S."/>
            <person name="Smith C.A."/>
            <person name="Donoghue J."/>
            <person name="Ahrendt S."/>
            <person name="Andreopoulos W."/>
            <person name="He G."/>
            <person name="LaButti K."/>
            <person name="Lipzen A."/>
            <person name="Ng V."/>
            <person name="Riley R."/>
            <person name="Sandor L."/>
            <person name="Barry K."/>
            <person name="Martinez A.T."/>
            <person name="Xiao Y."/>
            <person name="Gibbons J.G."/>
            <person name="Terashima K."/>
            <person name="Grigoriev I.V."/>
            <person name="Hibbett D."/>
        </authorList>
    </citation>
    <scope>NUCLEOTIDE SEQUENCE [LARGE SCALE GENOMIC DNA]</scope>
    <source>
        <strain evidence="3 4">TFB7810</strain>
    </source>
</reference>
<proteinExistence type="predicted"/>
<gene>
    <name evidence="3" type="ORF">DFH05DRAFT_1465859</name>
</gene>